<protein>
    <recommendedName>
        <fullName evidence="3">Muconolactone isomerase domain-containing protein</fullName>
    </recommendedName>
</protein>
<reference evidence="1 2" key="1">
    <citation type="submission" date="2018-01" db="EMBL/GenBank/DDBJ databases">
        <title>A novel member of the phylum Bacteroidetes isolated from glacier ice.</title>
        <authorList>
            <person name="Liu Q."/>
            <person name="Xin Y.-H."/>
        </authorList>
    </citation>
    <scope>NUCLEOTIDE SEQUENCE [LARGE SCALE GENOMIC DNA]</scope>
    <source>
        <strain evidence="1 2">RB1R16</strain>
    </source>
</reference>
<accession>A0A2S7SX17</accession>
<dbReference type="AlphaFoldDB" id="A0A2S7SX17"/>
<evidence type="ECO:0000313" key="1">
    <source>
        <dbReference type="EMBL" id="PQJ11472.1"/>
    </source>
</evidence>
<dbReference type="Proteomes" id="UP000239872">
    <property type="component" value="Unassembled WGS sequence"/>
</dbReference>
<evidence type="ECO:0008006" key="3">
    <source>
        <dbReference type="Google" id="ProtNLM"/>
    </source>
</evidence>
<dbReference type="RefSeq" id="WP_105038352.1">
    <property type="nucleotide sequence ID" value="NZ_PPSL01000002.1"/>
</dbReference>
<gene>
    <name evidence="1" type="ORF">CJD36_006630</name>
</gene>
<dbReference type="EMBL" id="PPSL01000002">
    <property type="protein sequence ID" value="PQJ11472.1"/>
    <property type="molecule type" value="Genomic_DNA"/>
</dbReference>
<organism evidence="1 2">
    <name type="scientific">Flavipsychrobacter stenotrophus</name>
    <dbReference type="NCBI Taxonomy" id="2077091"/>
    <lineage>
        <taxon>Bacteria</taxon>
        <taxon>Pseudomonadati</taxon>
        <taxon>Bacteroidota</taxon>
        <taxon>Chitinophagia</taxon>
        <taxon>Chitinophagales</taxon>
        <taxon>Chitinophagaceae</taxon>
        <taxon>Flavipsychrobacter</taxon>
    </lineage>
</organism>
<evidence type="ECO:0000313" key="2">
    <source>
        <dbReference type="Proteomes" id="UP000239872"/>
    </source>
</evidence>
<proteinExistence type="predicted"/>
<comment type="caution">
    <text evidence="1">The sequence shown here is derived from an EMBL/GenBank/DDBJ whole genome shotgun (WGS) entry which is preliminary data.</text>
</comment>
<dbReference type="Gene3D" id="3.30.70.1060">
    <property type="entry name" value="Dimeric alpha+beta barrel"/>
    <property type="match status" value="1"/>
</dbReference>
<dbReference type="OrthoDB" id="674301at2"/>
<name>A0A2S7SX17_9BACT</name>
<keyword evidence="2" id="KW-1185">Reference proteome</keyword>
<sequence>MAAYFFQIELPVFTTEMMAVVPEHRHNVNKLFSEGKLLSYSVSLNRDMIWCVINAEDEQVAMEQVIAFPLYPFFVDVTCTPLLFHNTLPSSLPGIFLN</sequence>